<evidence type="ECO:0000313" key="2">
    <source>
        <dbReference type="Proteomes" id="UP000000753"/>
    </source>
</evidence>
<keyword evidence="2" id="KW-1185">Reference proteome</keyword>
<protein>
    <submittedName>
        <fullName evidence="1">Uncharacterized protein</fullName>
    </submittedName>
</protein>
<dbReference type="EMBL" id="CP000472">
    <property type="protein sequence ID" value="ACJ27646.1"/>
    <property type="molecule type" value="Genomic_DNA"/>
</dbReference>
<dbReference type="HOGENOM" id="CLU_1004350_0_0_6"/>
<gene>
    <name evidence="1" type="ordered locus">swp_0835</name>
</gene>
<dbReference type="RefSeq" id="WP_020911025.1">
    <property type="nucleotide sequence ID" value="NC_011566.1"/>
</dbReference>
<reference evidence="1 2" key="1">
    <citation type="journal article" date="2008" name="PLoS ONE">
        <title>Environmental adaptation: genomic analysis of the piezotolerant and psychrotolerant deep-sea iron reducing bacterium Shewanella piezotolerans WP3.</title>
        <authorList>
            <person name="Wang F."/>
            <person name="Wang J."/>
            <person name="Jian H."/>
            <person name="Zhang B."/>
            <person name="Li S."/>
            <person name="Wang F."/>
            <person name="Zeng X."/>
            <person name="Gao L."/>
            <person name="Bartlett D.H."/>
            <person name="Yu J."/>
            <person name="Hu S."/>
            <person name="Xiao X."/>
        </authorList>
    </citation>
    <scope>NUCLEOTIDE SEQUENCE [LARGE SCALE GENOMIC DNA]</scope>
    <source>
        <strain evidence="2">WP3 / JCM 13877</strain>
    </source>
</reference>
<dbReference type="eggNOG" id="ENOG502ZVC8">
    <property type="taxonomic scope" value="Bacteria"/>
</dbReference>
<organism evidence="1 2">
    <name type="scientific">Shewanella piezotolerans (strain WP3 / JCM 13877)</name>
    <dbReference type="NCBI Taxonomy" id="225849"/>
    <lineage>
        <taxon>Bacteria</taxon>
        <taxon>Pseudomonadati</taxon>
        <taxon>Pseudomonadota</taxon>
        <taxon>Gammaproteobacteria</taxon>
        <taxon>Alteromonadales</taxon>
        <taxon>Shewanellaceae</taxon>
        <taxon>Shewanella</taxon>
    </lineage>
</organism>
<dbReference type="KEGG" id="swp:swp_0835"/>
<proteinExistence type="predicted"/>
<dbReference type="Proteomes" id="UP000000753">
    <property type="component" value="Chromosome"/>
</dbReference>
<evidence type="ECO:0000313" key="1">
    <source>
        <dbReference type="EMBL" id="ACJ27646.1"/>
    </source>
</evidence>
<accession>B8CJ20</accession>
<sequence>MAIALAAGLLLSSGFLWEDIATQKALICERDTLATCLEVLPESARVQLPNSQLLQLSMGARAAMVLPLLHREIAGVLVTDFDKLPHKRSVNWGAGHYSLALNRQDELTYWHELGHLEAIAAMQSLNLEINSTYQHEWLSDLYLVWRVANETNSVNLAWQQYHRRNIDVIANTEFMSHWSVPILAQALQRYSVKQLQSFDSFNAFLTDFWPLLTVPNDDSIAEFSSLIQRTFGAGTVQPLPGYMYWRKPDLGRYLEPTLIKIMGQSSAKRWLAEQSMQPETPSIAPRL</sequence>
<name>B8CJ20_SHEPW</name>
<dbReference type="AlphaFoldDB" id="B8CJ20"/>